<reference evidence="3 4" key="1">
    <citation type="submission" date="2019-03" db="EMBL/GenBank/DDBJ databases">
        <title>Draft genome sequences of novel Actinobacteria.</title>
        <authorList>
            <person name="Sahin N."/>
            <person name="Ay H."/>
            <person name="Saygin H."/>
        </authorList>
    </citation>
    <scope>NUCLEOTIDE SEQUENCE [LARGE SCALE GENOMIC DNA]</scope>
    <source>
        <strain evidence="3 4">JCM 30547</strain>
    </source>
</reference>
<dbReference type="SUPFAM" id="SSF50998">
    <property type="entry name" value="Quinoprotein alcohol dehydrogenase-like"/>
    <property type="match status" value="1"/>
</dbReference>
<name>A0A4R4P1K9_9ACTN</name>
<dbReference type="Proteomes" id="UP000295075">
    <property type="component" value="Unassembled WGS sequence"/>
</dbReference>
<dbReference type="AlphaFoldDB" id="A0A4R4P1K9"/>
<dbReference type="EMBL" id="SMKA01000396">
    <property type="protein sequence ID" value="TDC14533.1"/>
    <property type="molecule type" value="Genomic_DNA"/>
</dbReference>
<sequence>MAEKIPSWPKVTIRLYDDHNAEVKIAGRGHPVNHHDPRQAAIALVAERAAQLGRPMKATAVEADGTSWPLVIHPDGEVEAVQAQTRKRGSGGGGGGGGGGGNAQKPIWPIIVAFAMAGVLIFGTVLYLQVFRKSGGAPVAKTEPGKLPPLPEPSVAPDQFSARPVPPGWSTKADWSVDIAANTTPAVSPDGSQVAILTSDHKVAVFNSDGKVQWQDKVPNGAESPVYTTIDGKPVLAVASEDTLYYWPGDGLEAIEVELPNSSAVQFFGTSPLVDLAGDAGASVVTGSELKTVPNQPRLSTVLLAQGTKALIARYAGPLYWSEPGKDLQEVELKKPGGGKDIERVVAASPELVLTFYTNGKKDEVIPTVQSTATGAVVATCRATNVNDAQNWQWLPDPSRKIAAWGACLINFSNGRTSIYPNFRPYSITGPTIFGTTGSNLIAITPGGKAHALPADTARPWGIAGSHAIVLHDSVVYALAKK</sequence>
<dbReference type="InterPro" id="IPR011047">
    <property type="entry name" value="Quinoprotein_ADH-like_sf"/>
</dbReference>
<keyword evidence="2" id="KW-0812">Transmembrane</keyword>
<comment type="caution">
    <text evidence="3">The sequence shown here is derived from an EMBL/GenBank/DDBJ whole genome shotgun (WGS) entry which is preliminary data.</text>
</comment>
<evidence type="ECO:0008006" key="5">
    <source>
        <dbReference type="Google" id="ProtNLM"/>
    </source>
</evidence>
<gene>
    <name evidence="3" type="ORF">E1261_42530</name>
</gene>
<keyword evidence="4" id="KW-1185">Reference proteome</keyword>
<feature type="compositionally biased region" description="Gly residues" evidence="1">
    <location>
        <begin position="90"/>
        <end position="101"/>
    </location>
</feature>
<evidence type="ECO:0000313" key="3">
    <source>
        <dbReference type="EMBL" id="TDC14533.1"/>
    </source>
</evidence>
<dbReference type="OrthoDB" id="4350051at2"/>
<dbReference type="RefSeq" id="WP_132415655.1">
    <property type="nucleotide sequence ID" value="NZ_SMKA01000396.1"/>
</dbReference>
<keyword evidence="2" id="KW-1133">Transmembrane helix</keyword>
<accession>A0A4R4P1K9</accession>
<evidence type="ECO:0000256" key="2">
    <source>
        <dbReference type="SAM" id="Phobius"/>
    </source>
</evidence>
<feature type="transmembrane region" description="Helical" evidence="2">
    <location>
        <begin position="107"/>
        <end position="128"/>
    </location>
</feature>
<proteinExistence type="predicted"/>
<organism evidence="3 4">
    <name type="scientific">Kribbella albertanoniae</name>
    <dbReference type="NCBI Taxonomy" id="1266829"/>
    <lineage>
        <taxon>Bacteria</taxon>
        <taxon>Bacillati</taxon>
        <taxon>Actinomycetota</taxon>
        <taxon>Actinomycetes</taxon>
        <taxon>Propionibacteriales</taxon>
        <taxon>Kribbellaceae</taxon>
        <taxon>Kribbella</taxon>
    </lineage>
</organism>
<evidence type="ECO:0000313" key="4">
    <source>
        <dbReference type="Proteomes" id="UP000295075"/>
    </source>
</evidence>
<protein>
    <recommendedName>
        <fullName evidence="5">WD40 repeat domain-containing protein</fullName>
    </recommendedName>
</protein>
<keyword evidence="2" id="KW-0472">Membrane</keyword>
<feature type="region of interest" description="Disordered" evidence="1">
    <location>
        <begin position="81"/>
        <end position="101"/>
    </location>
</feature>
<evidence type="ECO:0000256" key="1">
    <source>
        <dbReference type="SAM" id="MobiDB-lite"/>
    </source>
</evidence>